<accession>A0A975U9B0</accession>
<dbReference type="GO" id="GO:0015188">
    <property type="term" value="F:L-isoleucine transmembrane transporter activity"/>
    <property type="evidence" value="ECO:0007669"/>
    <property type="project" value="TreeGrafter"/>
</dbReference>
<dbReference type="NCBIfam" id="TIGR00796">
    <property type="entry name" value="livcs"/>
    <property type="match status" value="1"/>
</dbReference>
<feature type="transmembrane region" description="Helical" evidence="9">
    <location>
        <begin position="76"/>
        <end position="95"/>
    </location>
</feature>
<feature type="transmembrane region" description="Helical" evidence="9">
    <location>
        <begin position="269"/>
        <end position="295"/>
    </location>
</feature>
<comment type="similarity">
    <text evidence="2 9">Belongs to the branched chain amino acid transporter family.</text>
</comment>
<evidence type="ECO:0000256" key="4">
    <source>
        <dbReference type="ARBA" id="ARBA00022475"/>
    </source>
</evidence>
<reference evidence="10" key="1">
    <citation type="submission" date="2021-06" db="EMBL/GenBank/DDBJ databases">
        <title>Vibrio nov. sp., novel gut bacterium isolated from Yellow Sea oyster.</title>
        <authorList>
            <person name="Muhammad N."/>
            <person name="Nguyen T.H."/>
            <person name="Lee Y.-J."/>
            <person name="Ko J."/>
            <person name="Kim S.-G."/>
        </authorList>
    </citation>
    <scope>NUCLEOTIDE SEQUENCE</scope>
    <source>
        <strain evidence="10">OG9-811</strain>
    </source>
</reference>
<comment type="subcellular location">
    <subcellularLocation>
        <location evidence="9">Cell inner membrane</location>
        <topology evidence="9">Multi-pass membrane protein</topology>
    </subcellularLocation>
    <subcellularLocation>
        <location evidence="1">Cell membrane</location>
        <topology evidence="1">Multi-pass membrane protein</topology>
    </subcellularLocation>
</comment>
<organism evidence="10 11">
    <name type="scientific">Vibrio ostreae</name>
    <dbReference type="NCBI Taxonomy" id="2841925"/>
    <lineage>
        <taxon>Bacteria</taxon>
        <taxon>Pseudomonadati</taxon>
        <taxon>Pseudomonadota</taxon>
        <taxon>Gammaproteobacteria</taxon>
        <taxon>Vibrionales</taxon>
        <taxon>Vibrionaceae</taxon>
        <taxon>Vibrio</taxon>
    </lineage>
</organism>
<dbReference type="PANTHER" id="PTHR30588:SF0">
    <property type="entry name" value="BRANCHED-CHAIN AMINO ACID PERMEASE BRNQ"/>
    <property type="match status" value="1"/>
</dbReference>
<dbReference type="Proteomes" id="UP000694232">
    <property type="component" value="Chromosome 2"/>
</dbReference>
<dbReference type="KEGG" id="vos:KNV97_01875"/>
<comment type="function">
    <text evidence="9">Component of the transport system for branched-chain amino acids.</text>
</comment>
<name>A0A975U9B0_9VIBR</name>
<sequence>MLSARNIAALGFMTFAMYLGAGNLIFPPFLGYQAGEHLFQGMAGFLLAGVGLPAFALVIVALVGGSDNLTSVLPRPIATTFWILVFIVIGPAFVVPRAITVAYQFGISPFFGDSALIPFSVLFCIAAILFSLYPGKLIDTLGKWLTPALLAILVVMSVVALLFPAHEIGTATGTYVNNAFSEGITQGYMTMDALGSIGFGWVIFRAIQSMGVSQPKAIAKYTLIAAGMYAVAMALVYIALAYIGATSAGGATTFTNGGDILTAFTTMHFGVFGTVLLGAVMVLACLTTIIGVTTAGSEFYSKTFPSVSYRNSVIVSMVIAALVANVGLEQLLKITLPAVVALHPIAIALLLIAPLKRFISVSGVLVTVATALIFGSLDALHILGSMPEQADSTLTKWLPLYSYYAGWIVPTIVVLAAAIRLHKFTAQSRLATER</sequence>
<evidence type="ECO:0000313" key="10">
    <source>
        <dbReference type="EMBL" id="QXO16289.1"/>
    </source>
</evidence>
<evidence type="ECO:0000256" key="2">
    <source>
        <dbReference type="ARBA" id="ARBA00008540"/>
    </source>
</evidence>
<dbReference type="GO" id="GO:0005886">
    <property type="term" value="C:plasma membrane"/>
    <property type="evidence" value="ECO:0007669"/>
    <property type="project" value="UniProtKB-SubCell"/>
</dbReference>
<dbReference type="RefSeq" id="WP_218561975.1">
    <property type="nucleotide sequence ID" value="NZ_CP076642.1"/>
</dbReference>
<evidence type="ECO:0000256" key="5">
    <source>
        <dbReference type="ARBA" id="ARBA00022692"/>
    </source>
</evidence>
<dbReference type="AlphaFoldDB" id="A0A975U9B0"/>
<keyword evidence="4" id="KW-1003">Cell membrane</keyword>
<dbReference type="Pfam" id="PF05525">
    <property type="entry name" value="Branch_AA_trans"/>
    <property type="match status" value="1"/>
</dbReference>
<dbReference type="GO" id="GO:0005304">
    <property type="term" value="F:L-valine transmembrane transporter activity"/>
    <property type="evidence" value="ECO:0007669"/>
    <property type="project" value="TreeGrafter"/>
</dbReference>
<evidence type="ECO:0000256" key="6">
    <source>
        <dbReference type="ARBA" id="ARBA00022970"/>
    </source>
</evidence>
<feature type="transmembrane region" description="Helical" evidence="9">
    <location>
        <begin position="403"/>
        <end position="421"/>
    </location>
</feature>
<evidence type="ECO:0000256" key="3">
    <source>
        <dbReference type="ARBA" id="ARBA00022448"/>
    </source>
</evidence>
<dbReference type="GO" id="GO:0015818">
    <property type="term" value="P:isoleucine transport"/>
    <property type="evidence" value="ECO:0007669"/>
    <property type="project" value="TreeGrafter"/>
</dbReference>
<feature type="transmembrane region" description="Helical" evidence="9">
    <location>
        <begin position="7"/>
        <end position="26"/>
    </location>
</feature>
<keyword evidence="5 9" id="KW-0812">Transmembrane</keyword>
<dbReference type="GO" id="GO:0015190">
    <property type="term" value="F:L-leucine transmembrane transporter activity"/>
    <property type="evidence" value="ECO:0007669"/>
    <property type="project" value="TreeGrafter"/>
</dbReference>
<dbReference type="GO" id="GO:0015820">
    <property type="term" value="P:L-leucine transport"/>
    <property type="evidence" value="ECO:0007669"/>
    <property type="project" value="TreeGrafter"/>
</dbReference>
<evidence type="ECO:0000256" key="9">
    <source>
        <dbReference type="RuleBase" id="RU362122"/>
    </source>
</evidence>
<feature type="transmembrane region" description="Helical" evidence="9">
    <location>
        <begin position="364"/>
        <end position="383"/>
    </location>
</feature>
<keyword evidence="11" id="KW-1185">Reference proteome</keyword>
<feature type="transmembrane region" description="Helical" evidence="9">
    <location>
        <begin position="115"/>
        <end position="133"/>
    </location>
</feature>
<dbReference type="InterPro" id="IPR004685">
    <property type="entry name" value="Brnchd-chn_aa_trnsp_Livcs"/>
</dbReference>
<keyword evidence="3 9" id="KW-0813">Transport</keyword>
<feature type="transmembrane region" description="Helical" evidence="9">
    <location>
        <begin position="145"/>
        <end position="166"/>
    </location>
</feature>
<evidence type="ECO:0000256" key="1">
    <source>
        <dbReference type="ARBA" id="ARBA00004651"/>
    </source>
</evidence>
<feature type="transmembrane region" description="Helical" evidence="9">
    <location>
        <begin position="334"/>
        <end position="352"/>
    </location>
</feature>
<evidence type="ECO:0000313" key="11">
    <source>
        <dbReference type="Proteomes" id="UP000694232"/>
    </source>
</evidence>
<feature type="transmembrane region" description="Helical" evidence="9">
    <location>
        <begin position="307"/>
        <end position="328"/>
    </location>
</feature>
<keyword evidence="7 9" id="KW-1133">Transmembrane helix</keyword>
<gene>
    <name evidence="10" type="primary">brnQ</name>
    <name evidence="10" type="ORF">KNV97_01875</name>
</gene>
<proteinExistence type="inferred from homology"/>
<protein>
    <recommendedName>
        <fullName evidence="9">Branched-chain amino acid transport system carrier protein</fullName>
    </recommendedName>
</protein>
<evidence type="ECO:0000256" key="8">
    <source>
        <dbReference type="ARBA" id="ARBA00023136"/>
    </source>
</evidence>
<evidence type="ECO:0000256" key="7">
    <source>
        <dbReference type="ARBA" id="ARBA00022989"/>
    </source>
</evidence>
<feature type="transmembrane region" description="Helical" evidence="9">
    <location>
        <begin position="38"/>
        <end position="64"/>
    </location>
</feature>
<dbReference type="EMBL" id="CP076642">
    <property type="protein sequence ID" value="QXO16289.1"/>
    <property type="molecule type" value="Genomic_DNA"/>
</dbReference>
<feature type="transmembrane region" description="Helical" evidence="9">
    <location>
        <begin position="219"/>
        <end position="243"/>
    </location>
</feature>
<keyword evidence="6 9" id="KW-0029">Amino-acid transport</keyword>
<dbReference type="PANTHER" id="PTHR30588">
    <property type="entry name" value="BRANCHED-CHAIN AMINO ACID TRANSPORT SYSTEM 2 CARRIER PROTEIN"/>
    <property type="match status" value="1"/>
</dbReference>
<feature type="transmembrane region" description="Helical" evidence="9">
    <location>
        <begin position="186"/>
        <end position="207"/>
    </location>
</feature>
<keyword evidence="8 9" id="KW-0472">Membrane</keyword>